<evidence type="ECO:0000313" key="2">
    <source>
        <dbReference type="EMBL" id="MEB5475823.1"/>
    </source>
</evidence>
<evidence type="ECO:0000259" key="1">
    <source>
        <dbReference type="PROSITE" id="PS50925"/>
    </source>
</evidence>
<protein>
    <submittedName>
        <fullName evidence="2">BLUF domain-containing protein</fullName>
    </submittedName>
</protein>
<organism evidence="2 3">
    <name type="scientific">Acinetobacter pollinis</name>
    <dbReference type="NCBI Taxonomy" id="2605270"/>
    <lineage>
        <taxon>Bacteria</taxon>
        <taxon>Pseudomonadati</taxon>
        <taxon>Pseudomonadota</taxon>
        <taxon>Gammaproteobacteria</taxon>
        <taxon>Moraxellales</taxon>
        <taxon>Moraxellaceae</taxon>
        <taxon>Acinetobacter</taxon>
    </lineage>
</organism>
<sequence>MLIQLCYASTRKDHQELLQDLSDILTVSIRFNRLHNVYGVLYYAHNSFFQCLEGEKETVEKIFESIKKDQRHQNVTVLSKKEVDQVAFSDWSMKYVQSNRGVDLFFKAKNYEYFQPTKLNDIQVGEFIQHLLEAEEVTLSKVSADAESFNNNKGYKRGYISYI</sequence>
<reference evidence="2 3" key="1">
    <citation type="submission" date="2019-08" db="EMBL/GenBank/DDBJ databases">
        <title>Five species of Acinetobacter isolated from floral nectar and animal pollinators.</title>
        <authorList>
            <person name="Hendry T.A."/>
        </authorList>
    </citation>
    <scope>NUCLEOTIDE SEQUENCE [LARGE SCALE GENOMIC DNA]</scope>
    <source>
        <strain evidence="2 3">MD18.27</strain>
    </source>
</reference>
<name>A0ABU6DQY5_9GAMM</name>
<dbReference type="EMBL" id="VTDN01000001">
    <property type="protein sequence ID" value="MEB5475823.1"/>
    <property type="molecule type" value="Genomic_DNA"/>
</dbReference>
<keyword evidence="3" id="KW-1185">Reference proteome</keyword>
<dbReference type="RefSeq" id="WP_277094493.1">
    <property type="nucleotide sequence ID" value="NZ_VTDN01000001.1"/>
</dbReference>
<dbReference type="SMART" id="SM01034">
    <property type="entry name" value="BLUF"/>
    <property type="match status" value="1"/>
</dbReference>
<dbReference type="Proteomes" id="UP001339883">
    <property type="component" value="Unassembled WGS sequence"/>
</dbReference>
<evidence type="ECO:0000313" key="3">
    <source>
        <dbReference type="Proteomes" id="UP001339883"/>
    </source>
</evidence>
<dbReference type="Pfam" id="PF04940">
    <property type="entry name" value="BLUF"/>
    <property type="match status" value="1"/>
</dbReference>
<dbReference type="InterPro" id="IPR036046">
    <property type="entry name" value="Acylphosphatase-like_dom_sf"/>
</dbReference>
<feature type="domain" description="BLUF" evidence="1">
    <location>
        <begin position="2"/>
        <end position="94"/>
    </location>
</feature>
<dbReference type="InterPro" id="IPR007024">
    <property type="entry name" value="BLUF_domain"/>
</dbReference>
<proteinExistence type="predicted"/>
<dbReference type="SUPFAM" id="SSF54975">
    <property type="entry name" value="Acylphosphatase/BLUF domain-like"/>
    <property type="match status" value="1"/>
</dbReference>
<dbReference type="PROSITE" id="PS50925">
    <property type="entry name" value="BLUF"/>
    <property type="match status" value="1"/>
</dbReference>
<gene>
    <name evidence="2" type="ORF">I2F25_01910</name>
</gene>
<dbReference type="Gene3D" id="3.30.70.100">
    <property type="match status" value="1"/>
</dbReference>
<accession>A0ABU6DQY5</accession>
<comment type="caution">
    <text evidence="2">The sequence shown here is derived from an EMBL/GenBank/DDBJ whole genome shotgun (WGS) entry which is preliminary data.</text>
</comment>